<dbReference type="PANTHER" id="PTHR47708:SF2">
    <property type="entry name" value="SI:CH73-132F6.5"/>
    <property type="match status" value="1"/>
</dbReference>
<feature type="domain" description="AtuA-like ferredoxin-fold" evidence="2">
    <location>
        <begin position="486"/>
        <end position="583"/>
    </location>
</feature>
<protein>
    <submittedName>
        <fullName evidence="3">DUF1446 domain-containing protein</fullName>
    </submittedName>
</protein>
<gene>
    <name evidence="3" type="ORF">J3U88_19150</name>
</gene>
<organism evidence="3 4">
    <name type="scientific">Acanthopleuribacter pedis</name>
    <dbReference type="NCBI Taxonomy" id="442870"/>
    <lineage>
        <taxon>Bacteria</taxon>
        <taxon>Pseudomonadati</taxon>
        <taxon>Acidobacteriota</taxon>
        <taxon>Holophagae</taxon>
        <taxon>Acanthopleuribacterales</taxon>
        <taxon>Acanthopleuribacteraceae</taxon>
        <taxon>Acanthopleuribacter</taxon>
    </lineage>
</organism>
<dbReference type="InterPro" id="IPR010839">
    <property type="entry name" value="AtuA_N"/>
</dbReference>
<evidence type="ECO:0000259" key="2">
    <source>
        <dbReference type="Pfam" id="PF23544"/>
    </source>
</evidence>
<comment type="caution">
    <text evidence="3">The sequence shown here is derived from an EMBL/GenBank/DDBJ whole genome shotgun (WGS) entry which is preliminary data.</text>
</comment>
<feature type="domain" description="Acyclic terpene utilisation N-terminal" evidence="1">
    <location>
        <begin position="6"/>
        <end position="446"/>
    </location>
</feature>
<evidence type="ECO:0000313" key="3">
    <source>
        <dbReference type="EMBL" id="MBO1320603.1"/>
    </source>
</evidence>
<dbReference type="Proteomes" id="UP000664417">
    <property type="component" value="Unassembled WGS sequence"/>
</dbReference>
<keyword evidence="4" id="KW-1185">Reference proteome</keyword>
<dbReference type="RefSeq" id="WP_207860556.1">
    <property type="nucleotide sequence ID" value="NZ_JAFREP010000018.1"/>
</dbReference>
<dbReference type="Pfam" id="PF07287">
    <property type="entry name" value="AtuA"/>
    <property type="match status" value="1"/>
</dbReference>
<dbReference type="Pfam" id="PF23544">
    <property type="entry name" value="AtuA_ferredoxin"/>
    <property type="match status" value="1"/>
</dbReference>
<accession>A0A8J7QLP0</accession>
<proteinExistence type="predicted"/>
<dbReference type="EMBL" id="JAFREP010000018">
    <property type="protein sequence ID" value="MBO1320603.1"/>
    <property type="molecule type" value="Genomic_DNA"/>
</dbReference>
<reference evidence="3" key="1">
    <citation type="submission" date="2021-03" db="EMBL/GenBank/DDBJ databases">
        <authorList>
            <person name="Wang G."/>
        </authorList>
    </citation>
    <scope>NUCLEOTIDE SEQUENCE</scope>
    <source>
        <strain evidence="3">KCTC 12899</strain>
    </source>
</reference>
<evidence type="ECO:0000259" key="1">
    <source>
        <dbReference type="Pfam" id="PF07287"/>
    </source>
</evidence>
<evidence type="ECO:0000313" key="4">
    <source>
        <dbReference type="Proteomes" id="UP000664417"/>
    </source>
</evidence>
<dbReference type="PANTHER" id="PTHR47708">
    <property type="match status" value="1"/>
</dbReference>
<sequence>MVSDPIRIGNASAFWGDTPFAAAQLLRARAVDVLVFDYLAEITMSLLARLRLKDPHAGFAPDFPLVIGPLLPQIHQQGVRVIANAGGVNPLACRAVLEDLIQKSDLPLKVAVVLGDDLMDHQARLAEQDIRDMKSGKPLPDKLISANAYLGALPIVDALEAGADIVITGRCCDSSLALAPLMHHFGWQKDDYDLLAAGSLAGHIIECGAHCTGGNFTDWDQVPGFENVGFPVVTCFADGSFEVGKPPETGGLVTPASVGEQFVYEMGDPGCYILPDVVCDFSHVTLAQVGENRVRVQGAKGCAPTDSYKVAATYANGYRADVAVLIVGPRAAEKGRRVGEAILKRVAGLFKLRGFAPFSDQQIALLGNEHCYGSRGHAGASREVVLRLSVRHDDKKALGLFSREIAQAATATAPGLTGMIGGRPHPSPSVELFDFLIPKDQVQVRVLIGEQQIESVVPTAGGFRPELLQPAVYPSETAPVTESAVLLERLAWARSGDKGNDANIGVLAREPLFLPYLWAALTPDAVKAWFAELCEGPVLRWSLPKVNGLNLLLKDSLGGGGMASLRADPQGKAFAQMLLEMPIPVGAEVMAHLADLENHRSTVEV</sequence>
<dbReference type="InterPro" id="IPR056362">
    <property type="entry name" value="AtuA-like_ferredoxin_dom"/>
</dbReference>
<dbReference type="AlphaFoldDB" id="A0A8J7QLP0"/>
<name>A0A8J7QLP0_9BACT</name>